<accession>A0A918BYD7</accession>
<feature type="chain" id="PRO_5037870847" evidence="2">
    <location>
        <begin position="25"/>
        <end position="373"/>
    </location>
</feature>
<dbReference type="RefSeq" id="WP_189088082.1">
    <property type="nucleotide sequence ID" value="NZ_BMQL01000002.1"/>
</dbReference>
<evidence type="ECO:0000313" key="3">
    <source>
        <dbReference type="EMBL" id="GGQ96967.1"/>
    </source>
</evidence>
<reference evidence="3" key="1">
    <citation type="journal article" date="2014" name="Int. J. Syst. Evol. Microbiol.">
        <title>Complete genome sequence of Corynebacterium casei LMG S-19264T (=DSM 44701T), isolated from a smear-ripened cheese.</title>
        <authorList>
            <consortium name="US DOE Joint Genome Institute (JGI-PGF)"/>
            <person name="Walter F."/>
            <person name="Albersmeier A."/>
            <person name="Kalinowski J."/>
            <person name="Ruckert C."/>
        </authorList>
    </citation>
    <scope>NUCLEOTIDE SEQUENCE</scope>
    <source>
        <strain evidence="3">JCM 31311</strain>
    </source>
</reference>
<dbReference type="Proteomes" id="UP000603865">
    <property type="component" value="Unassembled WGS sequence"/>
</dbReference>
<sequence length="373" mass="40100">MSHVSSVRFTSVLSAALLALPLIAAPYAAAQAVPNGYPADYAKTIDAAKKEGKLVIYSSTDQASATPLLDDFKKEYPFVNVEYQDIGTSQLYSRFLAEAAAGSPSADLLWSSAMDLQVKLAADGYALSYASPESKNFAPENSYQNMAFGTTLEPAALIYNKRLVKAGDLPATHAAFAKLLSGGKLSGKLATWDPEKSGVGFTLMEYDNQSNKDFGAVSQGLGKAQAGLYSSTGAMLEKVVSGEALYGYNIIGSYALLRQQTVPDLGMKFWKDGTIAFQRVAFINKNAKAPNTAKLFLDYLLSRRGQLVMANKALIYSLRSDVAGKATRTTLTQQVGGAANLKIIAVDKRLLDNLVPATRNAFLDIWRKNVKGQ</sequence>
<gene>
    <name evidence="3" type="ORF">GCM10008957_06580</name>
</gene>
<dbReference type="SUPFAM" id="SSF53850">
    <property type="entry name" value="Periplasmic binding protein-like II"/>
    <property type="match status" value="1"/>
</dbReference>
<evidence type="ECO:0000313" key="4">
    <source>
        <dbReference type="Proteomes" id="UP000603865"/>
    </source>
</evidence>
<dbReference type="InterPro" id="IPR006059">
    <property type="entry name" value="SBP"/>
</dbReference>
<protein>
    <submittedName>
        <fullName evidence="3">Iron ABC transporter substrate-binding protein</fullName>
    </submittedName>
</protein>
<keyword evidence="1 2" id="KW-0732">Signal</keyword>
<comment type="caution">
    <text evidence="3">The sequence shown here is derived from an EMBL/GenBank/DDBJ whole genome shotgun (WGS) entry which is preliminary data.</text>
</comment>
<proteinExistence type="predicted"/>
<name>A0A918BYD7_9DEIO</name>
<dbReference type="Gene3D" id="3.40.190.10">
    <property type="entry name" value="Periplasmic binding protein-like II"/>
    <property type="match status" value="2"/>
</dbReference>
<dbReference type="GO" id="GO:0030288">
    <property type="term" value="C:outer membrane-bounded periplasmic space"/>
    <property type="evidence" value="ECO:0007669"/>
    <property type="project" value="TreeGrafter"/>
</dbReference>
<reference evidence="3" key="2">
    <citation type="submission" date="2020-09" db="EMBL/GenBank/DDBJ databases">
        <authorList>
            <person name="Sun Q."/>
            <person name="Ohkuma M."/>
        </authorList>
    </citation>
    <scope>NUCLEOTIDE SEQUENCE</scope>
    <source>
        <strain evidence="3">JCM 31311</strain>
    </source>
</reference>
<dbReference type="EMBL" id="BMQL01000002">
    <property type="protein sequence ID" value="GGQ96967.1"/>
    <property type="molecule type" value="Genomic_DNA"/>
</dbReference>
<evidence type="ECO:0000256" key="2">
    <source>
        <dbReference type="SAM" id="SignalP"/>
    </source>
</evidence>
<dbReference type="PANTHER" id="PTHR30006">
    <property type="entry name" value="THIAMINE-BINDING PERIPLASMIC PROTEIN-RELATED"/>
    <property type="match status" value="1"/>
</dbReference>
<dbReference type="AlphaFoldDB" id="A0A918BYD7"/>
<feature type="signal peptide" evidence="2">
    <location>
        <begin position="1"/>
        <end position="24"/>
    </location>
</feature>
<dbReference type="PANTHER" id="PTHR30006:SF25">
    <property type="entry name" value="PHOSPHOGLYCERATE TRANSPORT REGULATORY PROTEIN PGTC"/>
    <property type="match status" value="1"/>
</dbReference>
<keyword evidence="4" id="KW-1185">Reference proteome</keyword>
<evidence type="ECO:0000256" key="1">
    <source>
        <dbReference type="ARBA" id="ARBA00022729"/>
    </source>
</evidence>
<dbReference type="Pfam" id="PF01547">
    <property type="entry name" value="SBP_bac_1"/>
    <property type="match status" value="1"/>
</dbReference>
<organism evidence="3 4">
    <name type="scientific">Deinococcus ruber</name>
    <dbReference type="NCBI Taxonomy" id="1848197"/>
    <lineage>
        <taxon>Bacteria</taxon>
        <taxon>Thermotogati</taxon>
        <taxon>Deinococcota</taxon>
        <taxon>Deinococci</taxon>
        <taxon>Deinococcales</taxon>
        <taxon>Deinococcaceae</taxon>
        <taxon>Deinococcus</taxon>
    </lineage>
</organism>